<sequence length="338" mass="37894">MASLLFSPYKLKNITLKNRLVMAPMCMYMAYNKQGFVTDWHITHYGSRAIGQVGLIIIEATAVTPQGRISEQDLGIWDDAHIEGLKRLVDHVHELGGKIGIQLAHAGRKAELEGPILAPSPIAYNDEMKKPEEMTEKQITETINAFKKGAERAKEAGFDVIEIHAAHGYLINEFLSPLTNKREDFFGGNEEKRYELLKQVLCEVKSVWSGPLLVRVSANEYAEEGNNFDVFINYARKMKEQGVDLIDCSSGAVVPALLDVYPGYQVPYAERIRKSANISTGAVGLITSGNQAEEILKNERADLIFIARPLLRDPYLPRTFAKELDITIDTPKPYERGW</sequence>
<keyword evidence="4" id="KW-0521">NADP</keyword>
<dbReference type="OrthoDB" id="9772736at2"/>
<evidence type="ECO:0000256" key="5">
    <source>
        <dbReference type="ARBA" id="ARBA00023002"/>
    </source>
</evidence>
<dbReference type="RefSeq" id="WP_071308475.1">
    <property type="nucleotide sequence ID" value="NZ_MLQR01000002.1"/>
</dbReference>
<dbReference type="NCBIfam" id="NF010047">
    <property type="entry name" value="PRK13523.1"/>
    <property type="match status" value="1"/>
</dbReference>
<gene>
    <name evidence="7" type="ORF">BKP37_04455</name>
</gene>
<accession>A0A1S2LX77</accession>
<evidence type="ECO:0000256" key="2">
    <source>
        <dbReference type="ARBA" id="ARBA00022630"/>
    </source>
</evidence>
<dbReference type="EMBL" id="MLQR01000002">
    <property type="protein sequence ID" value="OIJ16914.1"/>
    <property type="molecule type" value="Genomic_DNA"/>
</dbReference>
<keyword evidence="8" id="KW-1185">Reference proteome</keyword>
<dbReference type="Pfam" id="PF00724">
    <property type="entry name" value="Oxidored_FMN"/>
    <property type="match status" value="1"/>
</dbReference>
<evidence type="ECO:0000256" key="1">
    <source>
        <dbReference type="ARBA" id="ARBA00001917"/>
    </source>
</evidence>
<protein>
    <submittedName>
        <fullName evidence="7">NADPH dehydrogenase NamA</fullName>
    </submittedName>
</protein>
<evidence type="ECO:0000259" key="6">
    <source>
        <dbReference type="Pfam" id="PF00724"/>
    </source>
</evidence>
<feature type="domain" description="NADH:flavin oxidoreductase/NADH oxidase N-terminal" evidence="6">
    <location>
        <begin position="5"/>
        <end position="324"/>
    </location>
</feature>
<organism evidence="7 8">
    <name type="scientific">Anaerobacillus alkalilacustris</name>
    <dbReference type="NCBI Taxonomy" id="393763"/>
    <lineage>
        <taxon>Bacteria</taxon>
        <taxon>Bacillati</taxon>
        <taxon>Bacillota</taxon>
        <taxon>Bacilli</taxon>
        <taxon>Bacillales</taxon>
        <taxon>Bacillaceae</taxon>
        <taxon>Anaerobacillus</taxon>
    </lineage>
</organism>
<comment type="cofactor">
    <cofactor evidence="1">
        <name>FMN</name>
        <dbReference type="ChEBI" id="CHEBI:58210"/>
    </cofactor>
</comment>
<dbReference type="InterPro" id="IPR001155">
    <property type="entry name" value="OxRdtase_FMN_N"/>
</dbReference>
<dbReference type="CDD" id="cd02932">
    <property type="entry name" value="OYE_YqiM_FMN"/>
    <property type="match status" value="1"/>
</dbReference>
<name>A0A1S2LX77_9BACI</name>
<keyword evidence="5" id="KW-0560">Oxidoreductase</keyword>
<evidence type="ECO:0000256" key="4">
    <source>
        <dbReference type="ARBA" id="ARBA00022857"/>
    </source>
</evidence>
<keyword evidence="2" id="KW-0285">Flavoprotein</keyword>
<evidence type="ECO:0000313" key="8">
    <source>
        <dbReference type="Proteomes" id="UP000179524"/>
    </source>
</evidence>
<dbReference type="Proteomes" id="UP000179524">
    <property type="component" value="Unassembled WGS sequence"/>
</dbReference>
<dbReference type="GO" id="GO:0010181">
    <property type="term" value="F:FMN binding"/>
    <property type="evidence" value="ECO:0007669"/>
    <property type="project" value="InterPro"/>
</dbReference>
<dbReference type="SUPFAM" id="SSF51395">
    <property type="entry name" value="FMN-linked oxidoreductases"/>
    <property type="match status" value="1"/>
</dbReference>
<dbReference type="InterPro" id="IPR013785">
    <property type="entry name" value="Aldolase_TIM"/>
</dbReference>
<dbReference type="PANTHER" id="PTHR43303:SF4">
    <property type="entry name" value="NADPH DEHYDROGENASE C23G7.10C-RELATED"/>
    <property type="match status" value="1"/>
</dbReference>
<comment type="caution">
    <text evidence="7">The sequence shown here is derived from an EMBL/GenBank/DDBJ whole genome shotgun (WGS) entry which is preliminary data.</text>
</comment>
<dbReference type="Gene3D" id="3.20.20.70">
    <property type="entry name" value="Aldolase class I"/>
    <property type="match status" value="1"/>
</dbReference>
<dbReference type="GO" id="GO:0003959">
    <property type="term" value="F:NADPH dehydrogenase activity"/>
    <property type="evidence" value="ECO:0007669"/>
    <property type="project" value="InterPro"/>
</dbReference>
<reference evidence="7 8" key="1">
    <citation type="submission" date="2016-10" db="EMBL/GenBank/DDBJ databases">
        <title>Draft genome sequences of four alkaliphilic bacteria belonging to the Anaerobacillus genus.</title>
        <authorList>
            <person name="Bassil N.M."/>
            <person name="Lloyd J.R."/>
        </authorList>
    </citation>
    <scope>NUCLEOTIDE SEQUENCE [LARGE SCALE GENOMIC DNA]</scope>
    <source>
        <strain evidence="7 8">DSM 18345</strain>
    </source>
</reference>
<dbReference type="InterPro" id="IPR044152">
    <property type="entry name" value="YqjM-like"/>
</dbReference>
<evidence type="ECO:0000256" key="3">
    <source>
        <dbReference type="ARBA" id="ARBA00022643"/>
    </source>
</evidence>
<dbReference type="GO" id="GO:0050661">
    <property type="term" value="F:NADP binding"/>
    <property type="evidence" value="ECO:0007669"/>
    <property type="project" value="InterPro"/>
</dbReference>
<keyword evidence="3" id="KW-0288">FMN</keyword>
<dbReference type="AlphaFoldDB" id="A0A1S2LX77"/>
<proteinExistence type="predicted"/>
<evidence type="ECO:0000313" key="7">
    <source>
        <dbReference type="EMBL" id="OIJ16914.1"/>
    </source>
</evidence>
<dbReference type="PANTHER" id="PTHR43303">
    <property type="entry name" value="NADPH DEHYDROGENASE C23G7.10C-RELATED"/>
    <property type="match status" value="1"/>
</dbReference>